<name>A0ABN9SG49_9DINO</name>
<keyword evidence="2" id="KW-1185">Reference proteome</keyword>
<proteinExistence type="predicted"/>
<dbReference type="Proteomes" id="UP001189429">
    <property type="component" value="Unassembled WGS sequence"/>
</dbReference>
<dbReference type="EMBL" id="CAUYUJ010011112">
    <property type="protein sequence ID" value="CAK0831003.1"/>
    <property type="molecule type" value="Genomic_DNA"/>
</dbReference>
<evidence type="ECO:0000313" key="2">
    <source>
        <dbReference type="Proteomes" id="UP001189429"/>
    </source>
</evidence>
<accession>A0ABN9SG49</accession>
<protein>
    <submittedName>
        <fullName evidence="1">Uncharacterized protein</fullName>
    </submittedName>
</protein>
<evidence type="ECO:0000313" key="1">
    <source>
        <dbReference type="EMBL" id="CAK0831003.1"/>
    </source>
</evidence>
<reference evidence="1" key="1">
    <citation type="submission" date="2023-10" db="EMBL/GenBank/DDBJ databases">
        <authorList>
            <person name="Chen Y."/>
            <person name="Shah S."/>
            <person name="Dougan E. K."/>
            <person name="Thang M."/>
            <person name="Chan C."/>
        </authorList>
    </citation>
    <scope>NUCLEOTIDE SEQUENCE [LARGE SCALE GENOMIC DNA]</scope>
</reference>
<gene>
    <name evidence="1" type="ORF">PCOR1329_LOCUS29461</name>
</gene>
<sequence>MLGLLQTSIDVETLGWVTFGKVGLKVVHGRTGSGLAYLNIYVKHLERSGFAVGGLLGEDDHDDVIAPTEECAKRLFLSDDVETRSRAPSTFSVATASLA</sequence>
<organism evidence="1 2">
    <name type="scientific">Prorocentrum cordatum</name>
    <dbReference type="NCBI Taxonomy" id="2364126"/>
    <lineage>
        <taxon>Eukaryota</taxon>
        <taxon>Sar</taxon>
        <taxon>Alveolata</taxon>
        <taxon>Dinophyceae</taxon>
        <taxon>Prorocentrales</taxon>
        <taxon>Prorocentraceae</taxon>
        <taxon>Prorocentrum</taxon>
    </lineage>
</organism>
<comment type="caution">
    <text evidence="1">The sequence shown here is derived from an EMBL/GenBank/DDBJ whole genome shotgun (WGS) entry which is preliminary data.</text>
</comment>